<feature type="compositionally biased region" description="Basic residues" evidence="1">
    <location>
        <begin position="58"/>
        <end position="70"/>
    </location>
</feature>
<evidence type="ECO:0000256" key="1">
    <source>
        <dbReference type="SAM" id="MobiDB-lite"/>
    </source>
</evidence>
<sequence length="86" mass="9673">MVKLTEDNGAYATWVFDQKTSYPLELKDAEANANSTARTGLAYEAPPSSRATSPIWWRRPRRRAATHLRRGGQPQDPDRAKGQPHP</sequence>
<evidence type="ECO:0000313" key="2">
    <source>
        <dbReference type="EMBL" id="GAA2702588.1"/>
    </source>
</evidence>
<gene>
    <name evidence="2" type="ORF">GCM10010412_100690</name>
</gene>
<dbReference type="EMBL" id="BAAATE010000083">
    <property type="protein sequence ID" value="GAA2702588.1"/>
    <property type="molecule type" value="Genomic_DNA"/>
</dbReference>
<proteinExistence type="predicted"/>
<feature type="compositionally biased region" description="Basic and acidic residues" evidence="1">
    <location>
        <begin position="76"/>
        <end position="86"/>
    </location>
</feature>
<dbReference type="Proteomes" id="UP001501666">
    <property type="component" value="Unassembled WGS sequence"/>
</dbReference>
<organism evidence="2 3">
    <name type="scientific">Nonomuraea recticatena</name>
    <dbReference type="NCBI Taxonomy" id="46178"/>
    <lineage>
        <taxon>Bacteria</taxon>
        <taxon>Bacillati</taxon>
        <taxon>Actinomycetota</taxon>
        <taxon>Actinomycetes</taxon>
        <taxon>Streptosporangiales</taxon>
        <taxon>Streptosporangiaceae</taxon>
        <taxon>Nonomuraea</taxon>
    </lineage>
</organism>
<name>A0ABP6FWN2_9ACTN</name>
<accession>A0ABP6FWN2</accession>
<protein>
    <submittedName>
        <fullName evidence="2">Uncharacterized protein</fullName>
    </submittedName>
</protein>
<evidence type="ECO:0000313" key="3">
    <source>
        <dbReference type="Proteomes" id="UP001501666"/>
    </source>
</evidence>
<comment type="caution">
    <text evidence="2">The sequence shown here is derived from an EMBL/GenBank/DDBJ whole genome shotgun (WGS) entry which is preliminary data.</text>
</comment>
<reference evidence="3" key="1">
    <citation type="journal article" date="2019" name="Int. J. Syst. Evol. Microbiol.">
        <title>The Global Catalogue of Microorganisms (GCM) 10K type strain sequencing project: providing services to taxonomists for standard genome sequencing and annotation.</title>
        <authorList>
            <consortium name="The Broad Institute Genomics Platform"/>
            <consortium name="The Broad Institute Genome Sequencing Center for Infectious Disease"/>
            <person name="Wu L."/>
            <person name="Ma J."/>
        </authorList>
    </citation>
    <scope>NUCLEOTIDE SEQUENCE [LARGE SCALE GENOMIC DNA]</scope>
    <source>
        <strain evidence="3">JCM 6835</strain>
    </source>
</reference>
<keyword evidence="3" id="KW-1185">Reference proteome</keyword>
<feature type="region of interest" description="Disordered" evidence="1">
    <location>
        <begin position="37"/>
        <end position="86"/>
    </location>
</feature>